<dbReference type="Proteomes" id="UP000249464">
    <property type="component" value="Unassembled WGS sequence"/>
</dbReference>
<feature type="transmembrane region" description="Helical" evidence="3">
    <location>
        <begin position="513"/>
        <end position="532"/>
    </location>
</feature>
<feature type="transmembrane region" description="Helical" evidence="3">
    <location>
        <begin position="640"/>
        <end position="661"/>
    </location>
</feature>
<keyword evidence="3" id="KW-0472">Membrane</keyword>
<feature type="coiled-coil region" evidence="1">
    <location>
        <begin position="1065"/>
        <end position="1095"/>
    </location>
</feature>
<accession>A0A2X0N3R3</accession>
<keyword evidence="1" id="KW-0175">Coiled coil</keyword>
<dbReference type="STRING" id="796604.A0A2X0N3R3"/>
<proteinExistence type="predicted"/>
<dbReference type="EMBL" id="FQNC01000068">
    <property type="protein sequence ID" value="SGZ06626.1"/>
    <property type="molecule type" value="Genomic_DNA"/>
</dbReference>
<feature type="region of interest" description="Disordered" evidence="2">
    <location>
        <begin position="214"/>
        <end position="273"/>
    </location>
</feature>
<feature type="region of interest" description="Disordered" evidence="2">
    <location>
        <begin position="1222"/>
        <end position="1285"/>
    </location>
</feature>
<keyword evidence="3" id="KW-1133">Transmembrane helix</keyword>
<evidence type="ECO:0000313" key="4">
    <source>
        <dbReference type="EMBL" id="SGZ06626.1"/>
    </source>
</evidence>
<dbReference type="PANTHER" id="PTHR24216:SF65">
    <property type="entry name" value="PAXILLIN-LIKE PROTEIN 1"/>
    <property type="match status" value="1"/>
</dbReference>
<feature type="transmembrane region" description="Helical" evidence="3">
    <location>
        <begin position="539"/>
        <end position="560"/>
    </location>
</feature>
<feature type="region of interest" description="Disordered" evidence="2">
    <location>
        <begin position="109"/>
        <end position="129"/>
    </location>
</feature>
<keyword evidence="3" id="KW-0812">Transmembrane</keyword>
<evidence type="ECO:0000313" key="5">
    <source>
        <dbReference type="Proteomes" id="UP000249464"/>
    </source>
</evidence>
<feature type="region of interest" description="Disordered" evidence="2">
    <location>
        <begin position="1"/>
        <end position="88"/>
    </location>
</feature>
<evidence type="ECO:0000256" key="2">
    <source>
        <dbReference type="SAM" id="MobiDB-lite"/>
    </source>
</evidence>
<dbReference type="PANTHER" id="PTHR24216">
    <property type="entry name" value="PAXILLIN-RELATED"/>
    <property type="match status" value="1"/>
</dbReference>
<gene>
    <name evidence="4" type="primary">BQ5605_C031g10957</name>
    <name evidence="4" type="ORF">BQ5605_C031G10957</name>
</gene>
<feature type="region of interest" description="Disordered" evidence="2">
    <location>
        <begin position="1175"/>
        <end position="1199"/>
    </location>
</feature>
<feature type="transmembrane region" description="Helical" evidence="3">
    <location>
        <begin position="572"/>
        <end position="596"/>
    </location>
</feature>
<name>A0A2X0N3R3_9BASI</name>
<feature type="region of interest" description="Disordered" evidence="2">
    <location>
        <begin position="984"/>
        <end position="1028"/>
    </location>
</feature>
<reference evidence="4 5" key="1">
    <citation type="submission" date="2016-11" db="EMBL/GenBank/DDBJ databases">
        <authorList>
            <person name="Jaros S."/>
            <person name="Januszkiewicz K."/>
            <person name="Wedrychowicz H."/>
        </authorList>
    </citation>
    <scope>NUCLEOTIDE SEQUENCE [LARGE SCALE GENOMIC DNA]</scope>
</reference>
<sequence length="1285" mass="138859">MVLSSAVLMPPSRAGSPEQESRPSAVPRSSFSAPRGIAIGTMTHEDGRINDPALVPLPPSPEEAGSSPLLPSNGPFRSRRPSRPGPIVIPPRAILKEPYYVTPSPIPSVSTSSSIWPPPLPASQPRGPRLDVPVSSVPFNPGWTTPFPSVQLEASPPRPKRPARPDEALMFASPLPFPGYKHLLQSPTSDTTAVHGGIRERVDLFTFLHETTHAASPSAAARSPISPISSTNSFDRISPSKRRKPVPKYEASPVRRGPASPRGAPPPTSPARSAKALLARGVPPVSSCVGAGRKRGLGDVDEEDLAAQRLRSAFATDESSKGGKRRATFHGDGIEFEMDPDDTSNTRTSGLVRSRKAHNKTFSWSEKLRQSPWIPRWMARKDTTGRRASREIGFRNVGIAPVLATSDNPGSIQVISHITWKEQAPSTAAKVNRNFVLLPLHNTSQQSGGIRRRSSAVQQEDKEANKGLGEVIVMPSSWENECIYAPERQGELILHPLRINLSALDYRNRLMRLVYLLYSLLIVFPIPTTLFLDYNVIYALVQIALSPSLPTASVLARRNLVGVPTLRSSTPWWIATGLYAGCTTLWILVVCTWLGFVRGYVRHWHRGDVAITKVYQNLTVLSKSVVGNRRSDWFIETCHYYRQAGLSLALLLLFGTTAYGSASSVASSRDSAYFNRDGTLTLFSVGLLMALFPSSSHPFRAASDSSLLDLTRTVSSDSGQPSGWRSRRDRRLRAAILLCLPRSSRSYSSLSGRHTSEFKGGHFHAKSISSPELLQAPSRPAPLGLAPQSVLVAKRDKRAGSTAGKEKENRTMHMDATQMQKMADLDYERRKLARDHAAATLSGQRPMASSPPGVRFPYVLPTLRISEMPFMSREMNMFSDEAVRVPLPETSPEPTTRGVSSPLGLVSPSTRQRRFAARSPAAPELRLDLSAVADESNLLRPPLKSHFSLASDLTGVAKTSSPMTPGGVDFFTGPPATMRLAESEATRPSAGLVPPSPFEMKSPPSLPSSATEPATSPIDVSRTPNNRGVGEGEDWIAAAATTMHVRELQATRNLTDTVIERRSISERLLLEVQRLSEAEEAVRREERRLASLRRIGEVSSAGILQTGLGVTIQSPFIASIRAASSPVQQERSPALPFIPQLGSLEVTPRMSEMASNNDPSQALLPPFRFSYSSPNTTQAGLAIDTDSDPGPATGDDSRSLNPAAALLTTATISEAGVDRYNVGSSVAPRPSPPSLVGRSPYALPRASTSTGTFGIAKSRESRINPDGGVGEPIPEVPETGPSSSA</sequence>
<protein>
    <submittedName>
        <fullName evidence="4">BQ5605_C031g10957 protein</fullName>
    </submittedName>
</protein>
<keyword evidence="5" id="KW-1185">Reference proteome</keyword>
<evidence type="ECO:0000256" key="1">
    <source>
        <dbReference type="SAM" id="Coils"/>
    </source>
</evidence>
<evidence type="ECO:0000256" key="3">
    <source>
        <dbReference type="SAM" id="Phobius"/>
    </source>
</evidence>
<feature type="region of interest" description="Disordered" evidence="2">
    <location>
        <begin position="333"/>
        <end position="354"/>
    </location>
</feature>
<feature type="compositionally biased region" description="Low complexity" evidence="2">
    <location>
        <begin position="251"/>
        <end position="262"/>
    </location>
</feature>
<feature type="compositionally biased region" description="Low complexity" evidence="2">
    <location>
        <begin position="214"/>
        <end position="230"/>
    </location>
</feature>
<organism evidence="4 5">
    <name type="scientific">Microbotryum silenes-dioicae</name>
    <dbReference type="NCBI Taxonomy" id="796604"/>
    <lineage>
        <taxon>Eukaryota</taxon>
        <taxon>Fungi</taxon>
        <taxon>Dikarya</taxon>
        <taxon>Basidiomycota</taxon>
        <taxon>Pucciniomycotina</taxon>
        <taxon>Microbotryomycetes</taxon>
        <taxon>Microbotryales</taxon>
        <taxon>Microbotryaceae</taxon>
        <taxon>Microbotryum</taxon>
    </lineage>
</organism>